<dbReference type="Gene3D" id="3.40.30.10">
    <property type="entry name" value="Glutaredoxin"/>
    <property type="match status" value="1"/>
</dbReference>
<feature type="chain" id="PRO_5040402286" evidence="3">
    <location>
        <begin position="19"/>
        <end position="209"/>
    </location>
</feature>
<dbReference type="AlphaFoldDB" id="A0A9P0BBR4"/>
<keyword evidence="3" id="KW-0732">Signal</keyword>
<evidence type="ECO:0000256" key="2">
    <source>
        <dbReference type="ARBA" id="ARBA00023180"/>
    </source>
</evidence>
<dbReference type="InterPro" id="IPR004911">
    <property type="entry name" value="Interferon-induced_GILT"/>
</dbReference>
<dbReference type="GO" id="GO:0016671">
    <property type="term" value="F:oxidoreductase activity, acting on a sulfur group of donors, disulfide as acceptor"/>
    <property type="evidence" value="ECO:0007669"/>
    <property type="project" value="InterPro"/>
</dbReference>
<dbReference type="PANTHER" id="PTHR13234:SF68">
    <property type="entry name" value="GH19763P"/>
    <property type="match status" value="1"/>
</dbReference>
<dbReference type="PANTHER" id="PTHR13234">
    <property type="entry name" value="GAMMA-INTERFERON INDUCIBLE LYSOSOMAL THIOL REDUCTASE GILT"/>
    <property type="match status" value="1"/>
</dbReference>
<evidence type="ECO:0000256" key="1">
    <source>
        <dbReference type="ARBA" id="ARBA00005679"/>
    </source>
</evidence>
<evidence type="ECO:0000256" key="3">
    <source>
        <dbReference type="SAM" id="SignalP"/>
    </source>
</evidence>
<protein>
    <submittedName>
        <fullName evidence="4">Uncharacterized protein</fullName>
    </submittedName>
</protein>
<keyword evidence="5" id="KW-1185">Reference proteome</keyword>
<evidence type="ECO:0000313" key="4">
    <source>
        <dbReference type="EMBL" id="CAH0560061.1"/>
    </source>
</evidence>
<feature type="signal peptide" evidence="3">
    <location>
        <begin position="1"/>
        <end position="18"/>
    </location>
</feature>
<keyword evidence="2" id="KW-0325">Glycoprotein</keyword>
<dbReference type="OrthoDB" id="958254at2759"/>
<dbReference type="Pfam" id="PF03227">
    <property type="entry name" value="GILT"/>
    <property type="match status" value="1"/>
</dbReference>
<dbReference type="Proteomes" id="UP001154078">
    <property type="component" value="Chromosome 7"/>
</dbReference>
<comment type="similarity">
    <text evidence="1">Belongs to the GILT family.</text>
</comment>
<reference evidence="4" key="1">
    <citation type="submission" date="2021-12" db="EMBL/GenBank/DDBJ databases">
        <authorList>
            <person name="King R."/>
        </authorList>
    </citation>
    <scope>NUCLEOTIDE SEQUENCE</scope>
</reference>
<name>A0A9P0BBR4_BRAAE</name>
<evidence type="ECO:0000313" key="5">
    <source>
        <dbReference type="Proteomes" id="UP001154078"/>
    </source>
</evidence>
<organism evidence="4 5">
    <name type="scientific">Brassicogethes aeneus</name>
    <name type="common">Rape pollen beetle</name>
    <name type="synonym">Meligethes aeneus</name>
    <dbReference type="NCBI Taxonomy" id="1431903"/>
    <lineage>
        <taxon>Eukaryota</taxon>
        <taxon>Metazoa</taxon>
        <taxon>Ecdysozoa</taxon>
        <taxon>Arthropoda</taxon>
        <taxon>Hexapoda</taxon>
        <taxon>Insecta</taxon>
        <taxon>Pterygota</taxon>
        <taxon>Neoptera</taxon>
        <taxon>Endopterygota</taxon>
        <taxon>Coleoptera</taxon>
        <taxon>Polyphaga</taxon>
        <taxon>Cucujiformia</taxon>
        <taxon>Nitidulidae</taxon>
        <taxon>Meligethinae</taxon>
        <taxon>Brassicogethes</taxon>
    </lineage>
</organism>
<sequence>MLKSVILVFLLGVFSANTQKLNVEVLFESLCPDSLRFISEQLYPNWNDISEYVDLKFVPFGKSASLEGGKDFVCQHGPQECKGNRILSCAIENLPNQNDQVEFVNCFMQIYKRTRKHPMEDAQQCSHKVNLDFKQLIGCYNSEQGTHLQLNAEKSTVKFQPRFIPTVLYNGEFKQQLQDISLVNFRGLVCELIGKTFPESCKKLSTISL</sequence>
<gene>
    <name evidence="4" type="ORF">MELIAE_LOCUS9891</name>
</gene>
<accession>A0A9P0BBR4</accession>
<dbReference type="InterPro" id="IPR036249">
    <property type="entry name" value="Thioredoxin-like_sf"/>
</dbReference>
<dbReference type="SUPFAM" id="SSF52833">
    <property type="entry name" value="Thioredoxin-like"/>
    <property type="match status" value="1"/>
</dbReference>
<dbReference type="EMBL" id="OV121138">
    <property type="protein sequence ID" value="CAH0560061.1"/>
    <property type="molecule type" value="Genomic_DNA"/>
</dbReference>
<proteinExistence type="inferred from homology"/>